<dbReference type="SUPFAM" id="SSF46689">
    <property type="entry name" value="Homeodomain-like"/>
    <property type="match status" value="1"/>
</dbReference>
<gene>
    <name evidence="1" type="ORF">EYB31_18620</name>
</gene>
<dbReference type="Proteomes" id="UP000293142">
    <property type="component" value="Unassembled WGS sequence"/>
</dbReference>
<organism evidence="1 2">
    <name type="scientific">Paenibacillus thalictri</name>
    <dbReference type="NCBI Taxonomy" id="2527873"/>
    <lineage>
        <taxon>Bacteria</taxon>
        <taxon>Bacillati</taxon>
        <taxon>Bacillota</taxon>
        <taxon>Bacilli</taxon>
        <taxon>Bacillales</taxon>
        <taxon>Paenibacillaceae</taxon>
        <taxon>Paenibacillus</taxon>
    </lineage>
</organism>
<dbReference type="InterPro" id="IPR009057">
    <property type="entry name" value="Homeodomain-like_sf"/>
</dbReference>
<proteinExistence type="predicted"/>
<name>A0A4Q9DQ05_9BACL</name>
<dbReference type="AlphaFoldDB" id="A0A4Q9DQ05"/>
<dbReference type="RefSeq" id="WP_131014920.1">
    <property type="nucleotide sequence ID" value="NZ_SIRE01000013.1"/>
</dbReference>
<sequence>MEANEALTAIEERMKSTKDRRMYERLQTIRLRLMNMPVSEIATIMCRSEKTIRSYIHAYEKEGISGLIMRFSPGRSSRLTKDQRD</sequence>
<evidence type="ECO:0000313" key="2">
    <source>
        <dbReference type="Proteomes" id="UP000293142"/>
    </source>
</evidence>
<feature type="non-terminal residue" evidence="1">
    <location>
        <position position="85"/>
    </location>
</feature>
<evidence type="ECO:0000313" key="1">
    <source>
        <dbReference type="EMBL" id="TBL76453.1"/>
    </source>
</evidence>
<reference evidence="1 2" key="1">
    <citation type="submission" date="2019-02" db="EMBL/GenBank/DDBJ databases">
        <title>Paenibacillus sp. nov., isolated from surface-sterilized tissue of Thalictrum simplex L.</title>
        <authorList>
            <person name="Tuo L."/>
        </authorList>
    </citation>
    <scope>NUCLEOTIDE SEQUENCE [LARGE SCALE GENOMIC DNA]</scope>
    <source>
        <strain evidence="1 2">N2SHLJ1</strain>
    </source>
</reference>
<dbReference type="Pfam" id="PF13551">
    <property type="entry name" value="HTH_29"/>
    <property type="match status" value="1"/>
</dbReference>
<dbReference type="EMBL" id="SIRE01000013">
    <property type="protein sequence ID" value="TBL76453.1"/>
    <property type="molecule type" value="Genomic_DNA"/>
</dbReference>
<dbReference type="OrthoDB" id="2660083at2"/>
<keyword evidence="2" id="KW-1185">Reference proteome</keyword>
<protein>
    <submittedName>
        <fullName evidence="1">Helix-turn-helix domain-containing protein</fullName>
    </submittedName>
</protein>
<comment type="caution">
    <text evidence="1">The sequence shown here is derived from an EMBL/GenBank/DDBJ whole genome shotgun (WGS) entry which is preliminary data.</text>
</comment>
<accession>A0A4Q9DQ05</accession>